<comment type="caution">
    <text evidence="1">The sequence shown here is derived from an EMBL/GenBank/DDBJ whole genome shotgun (WGS) entry which is preliminary data.</text>
</comment>
<sequence length="72" mass="7457">MDAGRVASGFGRTTFSPGALVGCGCSSTIQGDVDALAHPRSSDTVSARMVDVQLPKAGKCHFLKVVYSPQCL</sequence>
<gene>
    <name evidence="1" type="ORF">OPV22_021493</name>
</gene>
<dbReference type="AlphaFoldDB" id="A0AAV8PD05"/>
<keyword evidence="2" id="KW-1185">Reference proteome</keyword>
<dbReference type="EMBL" id="JAQQAF010000006">
    <property type="protein sequence ID" value="KAJ8477766.1"/>
    <property type="molecule type" value="Genomic_DNA"/>
</dbReference>
<reference evidence="1 2" key="1">
    <citation type="submission" date="2022-12" db="EMBL/GenBank/DDBJ databases">
        <title>Chromosome-scale assembly of the Ensete ventricosum genome.</title>
        <authorList>
            <person name="Dussert Y."/>
            <person name="Stocks J."/>
            <person name="Wendawek A."/>
            <person name="Woldeyes F."/>
            <person name="Nichols R.A."/>
            <person name="Borrell J.S."/>
        </authorList>
    </citation>
    <scope>NUCLEOTIDE SEQUENCE [LARGE SCALE GENOMIC DNA]</scope>
    <source>
        <strain evidence="2">cv. Maze</strain>
        <tissue evidence="1">Seeds</tissue>
    </source>
</reference>
<dbReference type="PROSITE" id="PS51257">
    <property type="entry name" value="PROKAR_LIPOPROTEIN"/>
    <property type="match status" value="1"/>
</dbReference>
<dbReference type="Proteomes" id="UP001222027">
    <property type="component" value="Unassembled WGS sequence"/>
</dbReference>
<accession>A0AAV8PD05</accession>
<name>A0AAV8PD05_ENSVE</name>
<evidence type="ECO:0000313" key="1">
    <source>
        <dbReference type="EMBL" id="KAJ8477766.1"/>
    </source>
</evidence>
<organism evidence="1 2">
    <name type="scientific">Ensete ventricosum</name>
    <name type="common">Abyssinian banana</name>
    <name type="synonym">Musa ensete</name>
    <dbReference type="NCBI Taxonomy" id="4639"/>
    <lineage>
        <taxon>Eukaryota</taxon>
        <taxon>Viridiplantae</taxon>
        <taxon>Streptophyta</taxon>
        <taxon>Embryophyta</taxon>
        <taxon>Tracheophyta</taxon>
        <taxon>Spermatophyta</taxon>
        <taxon>Magnoliopsida</taxon>
        <taxon>Liliopsida</taxon>
        <taxon>Zingiberales</taxon>
        <taxon>Musaceae</taxon>
        <taxon>Ensete</taxon>
    </lineage>
</organism>
<evidence type="ECO:0000313" key="2">
    <source>
        <dbReference type="Proteomes" id="UP001222027"/>
    </source>
</evidence>
<protein>
    <submittedName>
        <fullName evidence="1">Uncharacterized protein</fullName>
    </submittedName>
</protein>
<proteinExistence type="predicted"/>